<evidence type="ECO:0000313" key="2">
    <source>
        <dbReference type="Proteomes" id="UP000018144"/>
    </source>
</evidence>
<evidence type="ECO:0000313" key="1">
    <source>
        <dbReference type="EMBL" id="CCX15157.1"/>
    </source>
</evidence>
<protein>
    <submittedName>
        <fullName evidence="1">Uncharacterized protein</fullName>
    </submittedName>
</protein>
<dbReference type="Proteomes" id="UP000018144">
    <property type="component" value="Unassembled WGS sequence"/>
</dbReference>
<name>U4LAF9_PYROM</name>
<dbReference type="AlphaFoldDB" id="U4LAF9"/>
<organism evidence="1 2">
    <name type="scientific">Pyronema omphalodes (strain CBS 100304)</name>
    <name type="common">Pyronema confluens</name>
    <dbReference type="NCBI Taxonomy" id="1076935"/>
    <lineage>
        <taxon>Eukaryota</taxon>
        <taxon>Fungi</taxon>
        <taxon>Dikarya</taxon>
        <taxon>Ascomycota</taxon>
        <taxon>Pezizomycotina</taxon>
        <taxon>Pezizomycetes</taxon>
        <taxon>Pezizales</taxon>
        <taxon>Pyronemataceae</taxon>
        <taxon>Pyronema</taxon>
    </lineage>
</organism>
<gene>
    <name evidence="1" type="ORF">PCON_01432</name>
</gene>
<sequence length="99" mass="11013">MVILLLLDTCFLCVIMLFLLYSCHCVLRYTCILTEKVLEITQLSIDINLVLGISSTVINSQNDGNLYFEFLGPSGYTCLNSQLPFVIVAAKKTTSPRST</sequence>
<proteinExistence type="predicted"/>
<accession>U4LAF9</accession>
<keyword evidence="2" id="KW-1185">Reference proteome</keyword>
<dbReference type="EMBL" id="HF936136">
    <property type="protein sequence ID" value="CCX15157.1"/>
    <property type="molecule type" value="Genomic_DNA"/>
</dbReference>
<reference evidence="1 2" key="1">
    <citation type="journal article" date="2013" name="PLoS Genet.">
        <title>The genome and development-dependent transcriptomes of Pyronema confluens: a window into fungal evolution.</title>
        <authorList>
            <person name="Traeger S."/>
            <person name="Altegoer F."/>
            <person name="Freitag M."/>
            <person name="Gabaldon T."/>
            <person name="Kempken F."/>
            <person name="Kumar A."/>
            <person name="Marcet-Houben M."/>
            <person name="Poggeler S."/>
            <person name="Stajich J.E."/>
            <person name="Nowrousian M."/>
        </authorList>
    </citation>
    <scope>NUCLEOTIDE SEQUENCE [LARGE SCALE GENOMIC DNA]</scope>
    <source>
        <strain evidence="2">CBS 100304</strain>
        <tissue evidence="1">Vegetative mycelium</tissue>
    </source>
</reference>